<evidence type="ECO:0000313" key="8">
    <source>
        <dbReference type="Proteomes" id="UP000036902"/>
    </source>
</evidence>
<dbReference type="CDD" id="cd07422">
    <property type="entry name" value="MPP_ApaH"/>
    <property type="match status" value="1"/>
</dbReference>
<dbReference type="NCBIfam" id="TIGR00668">
    <property type="entry name" value="apaH"/>
    <property type="match status" value="1"/>
</dbReference>
<dbReference type="EC" id="3.6.1.41" evidence="5"/>
<name>A0A127K9U4_9RHOO</name>
<gene>
    <name evidence="5" type="primary">apaH</name>
    <name evidence="7" type="ORF">AC731_018390</name>
</gene>
<dbReference type="Proteomes" id="UP000036902">
    <property type="component" value="Chromosome"/>
</dbReference>
<evidence type="ECO:0000313" key="7">
    <source>
        <dbReference type="EMBL" id="AMO38740.1"/>
    </source>
</evidence>
<comment type="catalytic activity">
    <reaction evidence="4 5">
        <text>P(1),P(4)-bis(5'-adenosyl) tetraphosphate + H2O = 2 ADP + 2 H(+)</text>
        <dbReference type="Rhea" id="RHEA:24252"/>
        <dbReference type="ChEBI" id="CHEBI:15377"/>
        <dbReference type="ChEBI" id="CHEBI:15378"/>
        <dbReference type="ChEBI" id="CHEBI:58141"/>
        <dbReference type="ChEBI" id="CHEBI:456216"/>
        <dbReference type="EC" id="3.6.1.41"/>
    </reaction>
</comment>
<dbReference type="RefSeq" id="WP_048708338.1">
    <property type="nucleotide sequence ID" value="NZ_CP014646.1"/>
</dbReference>
<sequence length="265" mass="29467">MSIYAIGDIQGCYAPLDRMLERIAFDPTQDCLWVVGDLVNRGPESLRVLRLLRDMGAAANVVLGNHDLYLLMVAAGYARRDSDDTLYQVLEAPDRDELLDWLARRPLVQVQGEHVLVHAGLLPGWTVTKAKALSDEVAAALTGPKAKTFLLQLAGNRPERWDERLKGWDRLRVIVNACTRMRFCTPDGRMALRAKGAPEQAPPGTLPWFRVPDRMNRTHTIVCGHWSALGFYREPGLIALDSGCVWGGKLTAVRIEDGEVFQVPG</sequence>
<reference evidence="8" key="1">
    <citation type="submission" date="2016-03" db="EMBL/GenBank/DDBJ databases">
        <authorList>
            <person name="Ma C."/>
            <person name="Zhou S."/>
            <person name="Yang G."/>
        </authorList>
    </citation>
    <scope>NUCLEOTIDE SEQUENCE [LARGE SCALE GENOMIC DNA]</scope>
    <source>
        <strain evidence="8">SgZ-1</strain>
    </source>
</reference>
<dbReference type="NCBIfam" id="NF001204">
    <property type="entry name" value="PRK00166.1"/>
    <property type="match status" value="1"/>
</dbReference>
<dbReference type="PANTHER" id="PTHR40942">
    <property type="match status" value="1"/>
</dbReference>
<keyword evidence="3 5" id="KW-0378">Hydrolase</keyword>
<dbReference type="AlphaFoldDB" id="A0A127K9U4"/>
<evidence type="ECO:0000256" key="2">
    <source>
        <dbReference type="ARBA" id="ARBA00005419"/>
    </source>
</evidence>
<comment type="function">
    <text evidence="1 5">Hydrolyzes diadenosine 5',5'''-P1,P4-tetraphosphate to yield ADP.</text>
</comment>
<dbReference type="EMBL" id="CP014646">
    <property type="protein sequence ID" value="AMO38740.1"/>
    <property type="molecule type" value="Genomic_DNA"/>
</dbReference>
<proteinExistence type="inferred from homology"/>
<evidence type="ECO:0000256" key="4">
    <source>
        <dbReference type="ARBA" id="ARBA00049417"/>
    </source>
</evidence>
<dbReference type="Gene3D" id="3.60.21.10">
    <property type="match status" value="1"/>
</dbReference>
<evidence type="ECO:0000256" key="3">
    <source>
        <dbReference type="ARBA" id="ARBA00022801"/>
    </source>
</evidence>
<dbReference type="KEGG" id="thu:AC731_018390"/>
<dbReference type="GO" id="GO:0008803">
    <property type="term" value="F:bis(5'-nucleosyl)-tetraphosphatase (symmetrical) activity"/>
    <property type="evidence" value="ECO:0007669"/>
    <property type="project" value="UniProtKB-UniRule"/>
</dbReference>
<dbReference type="HAMAP" id="MF_00199">
    <property type="entry name" value="ApaH"/>
    <property type="match status" value="1"/>
</dbReference>
<dbReference type="PANTHER" id="PTHR40942:SF4">
    <property type="entry name" value="CYTOCHROME C5"/>
    <property type="match status" value="1"/>
</dbReference>
<protein>
    <recommendedName>
        <fullName evidence="5">Bis(5'-nucleosyl)-tetraphosphatase, symmetrical</fullName>
        <ecNumber evidence="5">3.6.1.41</ecNumber>
    </recommendedName>
    <alternativeName>
        <fullName evidence="5">Ap4A hydrolase</fullName>
    </alternativeName>
    <alternativeName>
        <fullName evidence="5">Diadenosine 5',5'''-P1,P4-tetraphosphate pyrophosphohydrolase</fullName>
    </alternativeName>
    <alternativeName>
        <fullName evidence="5">Diadenosine tetraphosphatase</fullName>
    </alternativeName>
</protein>
<feature type="domain" description="Calcineurin-like phosphoesterase" evidence="6">
    <location>
        <begin position="1"/>
        <end position="122"/>
    </location>
</feature>
<dbReference type="STRING" id="1134435.AC731_018390"/>
<organism evidence="7 8">
    <name type="scientific">Thauera humireducens</name>
    <dbReference type="NCBI Taxonomy" id="1134435"/>
    <lineage>
        <taxon>Bacteria</taxon>
        <taxon>Pseudomonadati</taxon>
        <taxon>Pseudomonadota</taxon>
        <taxon>Betaproteobacteria</taxon>
        <taxon>Rhodocyclales</taxon>
        <taxon>Zoogloeaceae</taxon>
        <taxon>Thauera</taxon>
    </lineage>
</organism>
<dbReference type="Pfam" id="PF00149">
    <property type="entry name" value="Metallophos"/>
    <property type="match status" value="1"/>
</dbReference>
<keyword evidence="8" id="KW-1185">Reference proteome</keyword>
<evidence type="ECO:0000256" key="5">
    <source>
        <dbReference type="HAMAP-Rule" id="MF_00199"/>
    </source>
</evidence>
<dbReference type="InterPro" id="IPR029052">
    <property type="entry name" value="Metallo-depent_PP-like"/>
</dbReference>
<dbReference type="SUPFAM" id="SSF56300">
    <property type="entry name" value="Metallo-dependent phosphatases"/>
    <property type="match status" value="1"/>
</dbReference>
<dbReference type="InterPro" id="IPR004843">
    <property type="entry name" value="Calcineurin-like_PHP"/>
</dbReference>
<dbReference type="InterPro" id="IPR004617">
    <property type="entry name" value="ApaH"/>
</dbReference>
<evidence type="ECO:0000259" key="6">
    <source>
        <dbReference type="Pfam" id="PF00149"/>
    </source>
</evidence>
<evidence type="ECO:0000256" key="1">
    <source>
        <dbReference type="ARBA" id="ARBA00003413"/>
    </source>
</evidence>
<dbReference type="PIRSF" id="PIRSF000903">
    <property type="entry name" value="B5n-ttraPtase_sm"/>
    <property type="match status" value="1"/>
</dbReference>
<accession>A0A127K9U4</accession>
<comment type="similarity">
    <text evidence="2 5">Belongs to the Ap4A hydrolase family.</text>
</comment>